<evidence type="ECO:0000313" key="3">
    <source>
        <dbReference type="Proteomes" id="UP000215127"/>
    </source>
</evidence>
<evidence type="ECO:0000313" key="2">
    <source>
        <dbReference type="EMBL" id="SMQ51989.1"/>
    </source>
</evidence>
<feature type="signal peptide" evidence="1">
    <location>
        <begin position="1"/>
        <end position="23"/>
    </location>
</feature>
<name>A0A1X7RX84_ZYMT9</name>
<dbReference type="Proteomes" id="UP000215127">
    <property type="component" value="Chromosome 6"/>
</dbReference>
<gene>
    <name evidence="2" type="ORF">ZT3D7_G7142</name>
</gene>
<sequence length="66" mass="6586">MQFRAHLLAVAALAFGLLYPSQALAGSCFSPACAEGSGFSGCTCPVNGHVTQGQCGVGGSCEYGDN</sequence>
<protein>
    <recommendedName>
        <fullName evidence="4">EGF-like domain-containing protein</fullName>
    </recommendedName>
</protein>
<dbReference type="AlphaFoldDB" id="A0A1X7RX84"/>
<dbReference type="PROSITE" id="PS51257">
    <property type="entry name" value="PROKAR_LIPOPROTEIN"/>
    <property type="match status" value="1"/>
</dbReference>
<evidence type="ECO:0000256" key="1">
    <source>
        <dbReference type="SAM" id="SignalP"/>
    </source>
</evidence>
<proteinExistence type="predicted"/>
<feature type="chain" id="PRO_5012575541" description="EGF-like domain-containing protein" evidence="1">
    <location>
        <begin position="24"/>
        <end position="66"/>
    </location>
</feature>
<accession>A0A1X7RX84</accession>
<keyword evidence="1" id="KW-0732">Signal</keyword>
<reference evidence="2 3" key="1">
    <citation type="submission" date="2016-06" db="EMBL/GenBank/DDBJ databases">
        <authorList>
            <person name="Kjaerup R.B."/>
            <person name="Dalgaard T.S."/>
            <person name="Juul-Madsen H.R."/>
        </authorList>
    </citation>
    <scope>NUCLEOTIDE SEQUENCE [LARGE SCALE GENOMIC DNA]</scope>
</reference>
<organism evidence="2 3">
    <name type="scientific">Zymoseptoria tritici (strain ST99CH_3D7)</name>
    <dbReference type="NCBI Taxonomy" id="1276538"/>
    <lineage>
        <taxon>Eukaryota</taxon>
        <taxon>Fungi</taxon>
        <taxon>Dikarya</taxon>
        <taxon>Ascomycota</taxon>
        <taxon>Pezizomycotina</taxon>
        <taxon>Dothideomycetes</taxon>
        <taxon>Dothideomycetidae</taxon>
        <taxon>Mycosphaerellales</taxon>
        <taxon>Mycosphaerellaceae</taxon>
        <taxon>Zymoseptoria</taxon>
    </lineage>
</organism>
<keyword evidence="3" id="KW-1185">Reference proteome</keyword>
<evidence type="ECO:0008006" key="4">
    <source>
        <dbReference type="Google" id="ProtNLM"/>
    </source>
</evidence>
<dbReference type="EMBL" id="LT853697">
    <property type="protein sequence ID" value="SMQ51989.1"/>
    <property type="molecule type" value="Genomic_DNA"/>
</dbReference>